<name>A0ABV6R3T2_9CAUL</name>
<keyword evidence="1" id="KW-0229">DNA integration</keyword>
<dbReference type="SUPFAM" id="SSF56349">
    <property type="entry name" value="DNA breaking-rejoining enzymes"/>
    <property type="match status" value="1"/>
</dbReference>
<reference evidence="4 5" key="1">
    <citation type="submission" date="2024-09" db="EMBL/GenBank/DDBJ databases">
        <authorList>
            <person name="Sun Q."/>
            <person name="Mori K."/>
        </authorList>
    </citation>
    <scope>NUCLEOTIDE SEQUENCE [LARGE SCALE GENOMIC DNA]</scope>
    <source>
        <strain evidence="4 5">NCAIM B.02621</strain>
    </source>
</reference>
<dbReference type="InterPro" id="IPR013762">
    <property type="entry name" value="Integrase-like_cat_sf"/>
</dbReference>
<dbReference type="RefSeq" id="WP_376834923.1">
    <property type="nucleotide sequence ID" value="NZ_JBHLSW010000003.1"/>
</dbReference>
<dbReference type="PROSITE" id="PS51898">
    <property type="entry name" value="TYR_RECOMBINASE"/>
    <property type="match status" value="1"/>
</dbReference>
<evidence type="ECO:0000259" key="3">
    <source>
        <dbReference type="PROSITE" id="PS51898"/>
    </source>
</evidence>
<dbReference type="InterPro" id="IPR002104">
    <property type="entry name" value="Integrase_catalytic"/>
</dbReference>
<keyword evidence="2" id="KW-0233">DNA recombination</keyword>
<keyword evidence="5" id="KW-1185">Reference proteome</keyword>
<dbReference type="Pfam" id="PF00589">
    <property type="entry name" value="Phage_integrase"/>
    <property type="match status" value="1"/>
</dbReference>
<sequence length="366" mass="40730">MRARLVGLHKATKRLSGGRIAVYAYAWRTGPLVARGEGRTLADANADLERLLGQSAALEALESARRPIRVVEDKAYIRGLIVAFKASPEWAKLGESSKREYTRYLDSFDAEFGDWKVRLFDEPATKADLVDWRDDYADRPRAADYAMQSVSRLFAWARGRGLTKARPTEDVPRLYDADRADLIWTDEDLAKLLKEATPEIGHGVKLAAEIGLRTGDLLKLTWSEIGQHGIVRRTRKRKRQAVIPLTPEARSVLAAIPKRGPIVLTNASGAPWTPGGFKTMFRRAKLAAGLTDLHFHDLRGTACTRMFIAGSPKRDLATIFAWSEEAVDALLTKYVSSDAVALDLLSRMKHERHLQTGDKPVLDSST</sequence>
<dbReference type="InterPro" id="IPR011010">
    <property type="entry name" value="DNA_brk_join_enz"/>
</dbReference>
<accession>A0ABV6R3T2</accession>
<dbReference type="Gene3D" id="1.10.443.10">
    <property type="entry name" value="Intergrase catalytic core"/>
    <property type="match status" value="1"/>
</dbReference>
<comment type="caution">
    <text evidence="4">The sequence shown here is derived from an EMBL/GenBank/DDBJ whole genome shotgun (WGS) entry which is preliminary data.</text>
</comment>
<dbReference type="EMBL" id="JBHLSW010000003">
    <property type="protein sequence ID" value="MFC0633248.1"/>
    <property type="molecule type" value="Genomic_DNA"/>
</dbReference>
<dbReference type="PANTHER" id="PTHR30349">
    <property type="entry name" value="PHAGE INTEGRASE-RELATED"/>
    <property type="match status" value="1"/>
</dbReference>
<evidence type="ECO:0000256" key="2">
    <source>
        <dbReference type="ARBA" id="ARBA00023172"/>
    </source>
</evidence>
<evidence type="ECO:0000313" key="5">
    <source>
        <dbReference type="Proteomes" id="UP001589906"/>
    </source>
</evidence>
<evidence type="ECO:0000256" key="1">
    <source>
        <dbReference type="ARBA" id="ARBA00022908"/>
    </source>
</evidence>
<dbReference type="PANTHER" id="PTHR30349:SF64">
    <property type="entry name" value="PROPHAGE INTEGRASE INTD-RELATED"/>
    <property type="match status" value="1"/>
</dbReference>
<gene>
    <name evidence="4" type="ORF">ACFFGE_05065</name>
</gene>
<dbReference type="InterPro" id="IPR050090">
    <property type="entry name" value="Tyrosine_recombinase_XerCD"/>
</dbReference>
<organism evidence="4 5">
    <name type="scientific">Brevundimonas balnearis</name>
    <dbReference type="NCBI Taxonomy" id="1572858"/>
    <lineage>
        <taxon>Bacteria</taxon>
        <taxon>Pseudomonadati</taxon>
        <taxon>Pseudomonadota</taxon>
        <taxon>Alphaproteobacteria</taxon>
        <taxon>Caulobacterales</taxon>
        <taxon>Caulobacteraceae</taxon>
        <taxon>Brevundimonas</taxon>
    </lineage>
</organism>
<proteinExistence type="predicted"/>
<evidence type="ECO:0000313" key="4">
    <source>
        <dbReference type="EMBL" id="MFC0633248.1"/>
    </source>
</evidence>
<protein>
    <submittedName>
        <fullName evidence="4">Tyrosine-type recombinase/integrase</fullName>
    </submittedName>
</protein>
<feature type="domain" description="Tyr recombinase" evidence="3">
    <location>
        <begin position="161"/>
        <end position="349"/>
    </location>
</feature>
<dbReference type="Proteomes" id="UP001589906">
    <property type="component" value="Unassembled WGS sequence"/>
</dbReference>